<gene>
    <name evidence="2" type="ORF">H2204_004400</name>
</gene>
<reference evidence="2" key="1">
    <citation type="submission" date="2022-10" db="EMBL/GenBank/DDBJ databases">
        <title>Culturing micro-colonial fungi from biological soil crusts in the Mojave desert and describing Neophaeococcomyces mojavensis, and introducing the new genera and species Taxawa tesnikishii.</title>
        <authorList>
            <person name="Kurbessoian T."/>
            <person name="Stajich J.E."/>
        </authorList>
    </citation>
    <scope>NUCLEOTIDE SEQUENCE</scope>
    <source>
        <strain evidence="2">TK_35</strain>
    </source>
</reference>
<organism evidence="2 3">
    <name type="scientific">Knufia peltigerae</name>
    <dbReference type="NCBI Taxonomy" id="1002370"/>
    <lineage>
        <taxon>Eukaryota</taxon>
        <taxon>Fungi</taxon>
        <taxon>Dikarya</taxon>
        <taxon>Ascomycota</taxon>
        <taxon>Pezizomycotina</taxon>
        <taxon>Eurotiomycetes</taxon>
        <taxon>Chaetothyriomycetidae</taxon>
        <taxon>Chaetothyriales</taxon>
        <taxon>Trichomeriaceae</taxon>
        <taxon>Knufia</taxon>
    </lineage>
</organism>
<sequence length="333" mass="36753">MSRRRLSNDLAAGLEMSGVEFLSTVLDVRDWEAVESWAKATSQKFGKVDRLVTLAGVARQGILKHNIEEIEDSDWEWVLDVNVKGTLNTLRATIPNINSGGSLVLIASLADLLGHAQNAAYISSKHAVVGLARSATSKLGPRNIRVNCVCPKTPQGVVQFIFYSRPTTRSGREICTKKHESNDCSLPQRYGDAFTCGVVTTDYNVFRESNDAGREWRSTSAGVWIGQTYTTIDDDRSSSTRYLAHGQGGKFLSLVDDATTPQSNEALQCEFLAAVSVVVEANRVPSDMFIKAIGRTLEQVQGKMPPSWYSFGAKDVTDRIKKAGRDLQWRRFL</sequence>
<evidence type="ECO:0000313" key="2">
    <source>
        <dbReference type="EMBL" id="KAJ9638089.1"/>
    </source>
</evidence>
<dbReference type="EMBL" id="JAPDRN010000022">
    <property type="protein sequence ID" value="KAJ9638089.1"/>
    <property type="molecule type" value="Genomic_DNA"/>
</dbReference>
<dbReference type="PANTHER" id="PTHR42760">
    <property type="entry name" value="SHORT-CHAIN DEHYDROGENASES/REDUCTASES FAMILY MEMBER"/>
    <property type="match status" value="1"/>
</dbReference>
<dbReference type="GO" id="GO:0048038">
    <property type="term" value="F:quinone binding"/>
    <property type="evidence" value="ECO:0007669"/>
    <property type="project" value="TreeGrafter"/>
</dbReference>
<dbReference type="SUPFAM" id="SSF51735">
    <property type="entry name" value="NAD(P)-binding Rossmann-fold domains"/>
    <property type="match status" value="1"/>
</dbReference>
<dbReference type="InterPro" id="IPR036291">
    <property type="entry name" value="NAD(P)-bd_dom_sf"/>
</dbReference>
<name>A0AA38Y7C4_9EURO</name>
<proteinExistence type="inferred from homology"/>
<dbReference type="Gene3D" id="3.40.50.720">
    <property type="entry name" value="NAD(P)-binding Rossmann-like Domain"/>
    <property type="match status" value="1"/>
</dbReference>
<dbReference type="GO" id="GO:0016616">
    <property type="term" value="F:oxidoreductase activity, acting on the CH-OH group of donors, NAD or NADP as acceptor"/>
    <property type="evidence" value="ECO:0007669"/>
    <property type="project" value="TreeGrafter"/>
</dbReference>
<dbReference type="InterPro" id="IPR002347">
    <property type="entry name" value="SDR_fam"/>
</dbReference>
<keyword evidence="3" id="KW-1185">Reference proteome</keyword>
<comment type="caution">
    <text evidence="2">The sequence shown here is derived from an EMBL/GenBank/DDBJ whole genome shotgun (WGS) entry which is preliminary data.</text>
</comment>
<dbReference type="AlphaFoldDB" id="A0AA38Y7C4"/>
<comment type="similarity">
    <text evidence="1">Belongs to the short-chain dehydrogenases/reductases (SDR) family.</text>
</comment>
<evidence type="ECO:0000313" key="3">
    <source>
        <dbReference type="Proteomes" id="UP001172681"/>
    </source>
</evidence>
<dbReference type="Proteomes" id="UP001172681">
    <property type="component" value="Unassembled WGS sequence"/>
</dbReference>
<protein>
    <submittedName>
        <fullName evidence="2">Uncharacterized protein</fullName>
    </submittedName>
</protein>
<dbReference type="GO" id="GO:0006633">
    <property type="term" value="P:fatty acid biosynthetic process"/>
    <property type="evidence" value="ECO:0007669"/>
    <property type="project" value="TreeGrafter"/>
</dbReference>
<evidence type="ECO:0000256" key="1">
    <source>
        <dbReference type="ARBA" id="ARBA00006484"/>
    </source>
</evidence>
<dbReference type="Pfam" id="PF13561">
    <property type="entry name" value="adh_short_C2"/>
    <property type="match status" value="1"/>
</dbReference>
<dbReference type="PRINTS" id="PR00081">
    <property type="entry name" value="GDHRDH"/>
</dbReference>
<dbReference type="CDD" id="cd05233">
    <property type="entry name" value="SDR_c"/>
    <property type="match status" value="1"/>
</dbReference>
<accession>A0AA38Y7C4</accession>
<dbReference type="PANTHER" id="PTHR42760:SF45">
    <property type="entry name" value="SHORT CHAIN DEHYDROGENASE_REDUCTASE FAMILY PROTEIN, PUTATIVE (AFU_ORTHOLOGUE AFUA_3G09150)-RELATED"/>
    <property type="match status" value="1"/>
</dbReference>